<evidence type="ECO:0000313" key="2">
    <source>
        <dbReference type="Proteomes" id="UP000230222"/>
    </source>
</evidence>
<proteinExistence type="predicted"/>
<dbReference type="Proteomes" id="UP000230222">
    <property type="component" value="Unassembled WGS sequence"/>
</dbReference>
<protein>
    <submittedName>
        <fullName evidence="1">Toxin</fullName>
    </submittedName>
</protein>
<gene>
    <name evidence="1" type="ORF">COU87_02100</name>
</gene>
<name>A0A2M8KPS2_9BACT</name>
<evidence type="ECO:0000313" key="1">
    <source>
        <dbReference type="EMBL" id="PJE61908.1"/>
    </source>
</evidence>
<dbReference type="AlphaFoldDB" id="A0A2M8KPS2"/>
<reference evidence="2" key="1">
    <citation type="submission" date="2017-09" db="EMBL/GenBank/DDBJ databases">
        <title>Depth-based differentiation of microbial function through sediment-hosted aquifers and enrichment of novel symbionts in the deep terrestrial subsurface.</title>
        <authorList>
            <person name="Probst A.J."/>
            <person name="Ladd B."/>
            <person name="Jarett J.K."/>
            <person name="Geller-Mcgrath D.E."/>
            <person name="Sieber C.M.K."/>
            <person name="Emerson J.B."/>
            <person name="Anantharaman K."/>
            <person name="Thomas B.C."/>
            <person name="Malmstrom R."/>
            <person name="Stieglmeier M."/>
            <person name="Klingl A."/>
            <person name="Woyke T."/>
            <person name="Ryan C.M."/>
            <person name="Banfield J.F."/>
        </authorList>
    </citation>
    <scope>NUCLEOTIDE SEQUENCE [LARGE SCALE GENOMIC DNA]</scope>
</reference>
<dbReference type="EMBL" id="PFEC01000038">
    <property type="protein sequence ID" value="PJE61908.1"/>
    <property type="molecule type" value="Genomic_DNA"/>
</dbReference>
<sequence>MKFDIEYNEEKNEILERTRNVSFEDVRDAIENDQLVTIINHPNKKKYKHQLLLIVKINQYIFAVPCVWDDARKVYFLKTVYPNRKLTTKYLT</sequence>
<comment type="caution">
    <text evidence="1">The sequence shown here is derived from an EMBL/GenBank/DDBJ whole genome shotgun (WGS) entry which is preliminary data.</text>
</comment>
<organism evidence="1 2">
    <name type="scientific">Candidatus Roizmanbacteria bacterium CG10_big_fil_rev_8_21_14_0_10_39_12</name>
    <dbReference type="NCBI Taxonomy" id="1974852"/>
    <lineage>
        <taxon>Bacteria</taxon>
        <taxon>Candidatus Roizmaniibacteriota</taxon>
    </lineage>
</organism>
<accession>A0A2M8KPS2</accession>